<dbReference type="GO" id="GO:0003677">
    <property type="term" value="F:DNA binding"/>
    <property type="evidence" value="ECO:0007669"/>
    <property type="project" value="UniProtKB-KW"/>
</dbReference>
<accession>A0A8H9UVP3</accession>
<dbReference type="PROSITE" id="PS50943">
    <property type="entry name" value="HTH_CROC1"/>
    <property type="match status" value="1"/>
</dbReference>
<dbReference type="Pfam" id="PF01381">
    <property type="entry name" value="HTH_3"/>
    <property type="match status" value="1"/>
</dbReference>
<sequence length="114" mass="13191">MLNIRLKDLRSEKGVLQKDIAQFLKISTTAYGYYEQGKRSPDPETLNKLSDYFNVSTDYLLGKSDIKESADQLLKDNSTTIALHNDNGIDDELPDEARKEIEDFIEYVKHKYKK</sequence>
<dbReference type="InterPro" id="IPR001387">
    <property type="entry name" value="Cro/C1-type_HTH"/>
</dbReference>
<dbReference type="Proteomes" id="UP000859547">
    <property type="component" value="Unassembled WGS sequence"/>
</dbReference>
<gene>
    <name evidence="3" type="ORF">I9080_000479</name>
</gene>
<evidence type="ECO:0000259" key="2">
    <source>
        <dbReference type="PROSITE" id="PS50943"/>
    </source>
</evidence>
<proteinExistence type="predicted"/>
<dbReference type="Gene3D" id="1.10.260.40">
    <property type="entry name" value="lambda repressor-like DNA-binding domains"/>
    <property type="match status" value="1"/>
</dbReference>
<dbReference type="PANTHER" id="PTHR46558:SF11">
    <property type="entry name" value="HTH-TYPE TRANSCRIPTIONAL REGULATOR XRE"/>
    <property type="match status" value="1"/>
</dbReference>
<organism evidence="3">
    <name type="scientific">Clostridium perfringens</name>
    <dbReference type="NCBI Taxonomy" id="1502"/>
    <lineage>
        <taxon>Bacteria</taxon>
        <taxon>Bacillati</taxon>
        <taxon>Bacillota</taxon>
        <taxon>Clostridia</taxon>
        <taxon>Eubacteriales</taxon>
        <taxon>Clostridiaceae</taxon>
        <taxon>Clostridium</taxon>
    </lineage>
</organism>
<dbReference type="InterPro" id="IPR010982">
    <property type="entry name" value="Lambda_DNA-bd_dom_sf"/>
</dbReference>
<dbReference type="PANTHER" id="PTHR46558">
    <property type="entry name" value="TRACRIPTIONAL REGULATORY PROTEIN-RELATED-RELATED"/>
    <property type="match status" value="1"/>
</dbReference>
<dbReference type="CDD" id="cd00093">
    <property type="entry name" value="HTH_XRE"/>
    <property type="match status" value="1"/>
</dbReference>
<dbReference type="SMART" id="SM00530">
    <property type="entry name" value="HTH_XRE"/>
    <property type="match status" value="1"/>
</dbReference>
<reference evidence="3" key="2">
    <citation type="submission" date="2020-07" db="EMBL/GenBank/DDBJ databases">
        <authorList>
            <consortium name="NCBI Pathogen Detection Project"/>
        </authorList>
    </citation>
    <scope>NUCLEOTIDE SEQUENCE</scope>
    <source>
        <strain evidence="3">C8</strain>
    </source>
</reference>
<comment type="caution">
    <text evidence="3">The sequence shown here is derived from an EMBL/GenBank/DDBJ whole genome shotgun (WGS) entry which is preliminary data.</text>
</comment>
<keyword evidence="1" id="KW-0238">DNA-binding</keyword>
<evidence type="ECO:0000313" key="3">
    <source>
        <dbReference type="EMBL" id="HAT4306724.1"/>
    </source>
</evidence>
<feature type="domain" description="HTH cro/C1-type" evidence="2">
    <location>
        <begin position="6"/>
        <end position="60"/>
    </location>
</feature>
<dbReference type="SUPFAM" id="SSF47413">
    <property type="entry name" value="lambda repressor-like DNA-binding domains"/>
    <property type="match status" value="1"/>
</dbReference>
<protein>
    <submittedName>
        <fullName evidence="3">Helix-turn-helix transcriptional regulator</fullName>
    </submittedName>
</protein>
<name>A0A8H9UVP3_CLOPF</name>
<dbReference type="EMBL" id="DACTCB010000001">
    <property type="protein sequence ID" value="HAT4306724.1"/>
    <property type="molecule type" value="Genomic_DNA"/>
</dbReference>
<dbReference type="AlphaFoldDB" id="A0A8H9UVP3"/>
<evidence type="ECO:0000256" key="1">
    <source>
        <dbReference type="ARBA" id="ARBA00023125"/>
    </source>
</evidence>
<reference evidence="3" key="1">
    <citation type="journal article" date="2018" name="Genome Biol.">
        <title>SKESA: strategic k-mer extension for scrupulous assemblies.</title>
        <authorList>
            <person name="Souvorov A."/>
            <person name="Agarwala R."/>
            <person name="Lipman D.J."/>
        </authorList>
    </citation>
    <scope>NUCLEOTIDE SEQUENCE</scope>
    <source>
        <strain evidence="3">C8</strain>
    </source>
</reference>